<dbReference type="CDD" id="cd09276">
    <property type="entry name" value="Rnase_HI_RT_non_LTR"/>
    <property type="match status" value="1"/>
</dbReference>
<evidence type="ECO:0000313" key="3">
    <source>
        <dbReference type="EMBL" id="UYV63977.1"/>
    </source>
</evidence>
<proteinExistence type="predicted"/>
<feature type="chain" id="PRO_5045189720" description="RNase H type-1 domain-containing protein" evidence="1">
    <location>
        <begin position="18"/>
        <end position="319"/>
    </location>
</feature>
<dbReference type="PROSITE" id="PS50879">
    <property type="entry name" value="RNASE_H_1"/>
    <property type="match status" value="1"/>
</dbReference>
<dbReference type="InterPro" id="IPR002156">
    <property type="entry name" value="RNaseH_domain"/>
</dbReference>
<feature type="signal peptide" evidence="1">
    <location>
        <begin position="1"/>
        <end position="17"/>
    </location>
</feature>
<dbReference type="InterPro" id="IPR036397">
    <property type="entry name" value="RNaseH_sf"/>
</dbReference>
<evidence type="ECO:0000313" key="4">
    <source>
        <dbReference type="Proteomes" id="UP001235939"/>
    </source>
</evidence>
<dbReference type="Gene3D" id="3.30.420.10">
    <property type="entry name" value="Ribonuclease H-like superfamily/Ribonuclease H"/>
    <property type="match status" value="1"/>
</dbReference>
<dbReference type="InterPro" id="IPR012337">
    <property type="entry name" value="RNaseH-like_sf"/>
</dbReference>
<keyword evidence="1" id="KW-0732">Signal</keyword>
<sequence>MVVALVLRLLLTQRRRGSEIDSAHLVPSSQPGFDLTVLSRLGDCAVLIDPTLYKGNAYFKTRNLKGVFSIGFNRKIPLDLRRYECSQKEDQAELLAILYATRAIQLMQRQPTAIASDCLAALHAICNPELPKTSLIAEIVRNLNYLNVQLCWVRGHSGIEGNEHADKLAKAAAESNLPISYSTLSKNIHSNSGRNYVTDHSTRNLRRIAAFPNTLIAILPKIKFCGTTSTILTGHGFVKADAAKLSRDDPTCPHCHEEDQTVDHLLFRCPAYHLHRFQTATLLKINIFAPENLQNIPKHKSAWRHLINWMSAATIRREV</sequence>
<dbReference type="EMBL" id="CP092864">
    <property type="protein sequence ID" value="UYV63977.1"/>
    <property type="molecule type" value="Genomic_DNA"/>
</dbReference>
<accession>A0ABY6K8E0</accession>
<protein>
    <recommendedName>
        <fullName evidence="2">RNase H type-1 domain-containing protein</fullName>
    </recommendedName>
</protein>
<organism evidence="3 4">
    <name type="scientific">Cordylochernes scorpioides</name>
    <dbReference type="NCBI Taxonomy" id="51811"/>
    <lineage>
        <taxon>Eukaryota</taxon>
        <taxon>Metazoa</taxon>
        <taxon>Ecdysozoa</taxon>
        <taxon>Arthropoda</taxon>
        <taxon>Chelicerata</taxon>
        <taxon>Arachnida</taxon>
        <taxon>Pseudoscorpiones</taxon>
        <taxon>Cheliferoidea</taxon>
        <taxon>Chernetidae</taxon>
        <taxon>Cordylochernes</taxon>
    </lineage>
</organism>
<evidence type="ECO:0000256" key="1">
    <source>
        <dbReference type="SAM" id="SignalP"/>
    </source>
</evidence>
<keyword evidence="4" id="KW-1185">Reference proteome</keyword>
<gene>
    <name evidence="3" type="ORF">LAZ67_2006233</name>
</gene>
<name>A0ABY6K8E0_9ARAC</name>
<dbReference type="SUPFAM" id="SSF53098">
    <property type="entry name" value="Ribonuclease H-like"/>
    <property type="match status" value="1"/>
</dbReference>
<feature type="domain" description="RNase H type-1" evidence="2">
    <location>
        <begin position="46"/>
        <end position="174"/>
    </location>
</feature>
<dbReference type="Proteomes" id="UP001235939">
    <property type="component" value="Chromosome 02"/>
</dbReference>
<dbReference type="Pfam" id="PF00075">
    <property type="entry name" value="RNase_H"/>
    <property type="match status" value="1"/>
</dbReference>
<evidence type="ECO:0000259" key="2">
    <source>
        <dbReference type="PROSITE" id="PS50879"/>
    </source>
</evidence>
<reference evidence="3 4" key="1">
    <citation type="submission" date="2022-01" db="EMBL/GenBank/DDBJ databases">
        <title>A chromosomal length assembly of Cordylochernes scorpioides.</title>
        <authorList>
            <person name="Zeh D."/>
            <person name="Zeh J."/>
        </authorList>
    </citation>
    <scope>NUCLEOTIDE SEQUENCE [LARGE SCALE GENOMIC DNA]</scope>
    <source>
        <strain evidence="3">IN4F17</strain>
        <tissue evidence="3">Whole Body</tissue>
    </source>
</reference>